<dbReference type="AlphaFoldDB" id="A0A0C9WRU4"/>
<feature type="compositionally biased region" description="Basic residues" evidence="1">
    <location>
        <begin position="97"/>
        <end position="109"/>
    </location>
</feature>
<reference evidence="3 4" key="1">
    <citation type="submission" date="2014-04" db="EMBL/GenBank/DDBJ databases">
        <authorList>
            <consortium name="DOE Joint Genome Institute"/>
            <person name="Kuo A."/>
            <person name="Kohler A."/>
            <person name="Nagy L.G."/>
            <person name="Floudas D."/>
            <person name="Copeland A."/>
            <person name="Barry K.W."/>
            <person name="Cichocki N."/>
            <person name="Veneault-Fourrey C."/>
            <person name="LaButti K."/>
            <person name="Lindquist E.A."/>
            <person name="Lipzen A."/>
            <person name="Lundell T."/>
            <person name="Morin E."/>
            <person name="Murat C."/>
            <person name="Sun H."/>
            <person name="Tunlid A."/>
            <person name="Henrissat B."/>
            <person name="Grigoriev I.V."/>
            <person name="Hibbett D.S."/>
            <person name="Martin F."/>
            <person name="Nordberg H.P."/>
            <person name="Cantor M.N."/>
            <person name="Hua S.X."/>
        </authorList>
    </citation>
    <scope>NUCLEOTIDE SEQUENCE [LARGE SCALE GENOMIC DNA]</scope>
    <source>
        <strain evidence="3 4">LaAM-08-1</strain>
    </source>
</reference>
<evidence type="ECO:0000256" key="2">
    <source>
        <dbReference type="SAM" id="SignalP"/>
    </source>
</evidence>
<name>A0A0C9WRU4_9AGAR</name>
<organism evidence="3 4">
    <name type="scientific">Laccaria amethystina LaAM-08-1</name>
    <dbReference type="NCBI Taxonomy" id="1095629"/>
    <lineage>
        <taxon>Eukaryota</taxon>
        <taxon>Fungi</taxon>
        <taxon>Dikarya</taxon>
        <taxon>Basidiomycota</taxon>
        <taxon>Agaricomycotina</taxon>
        <taxon>Agaricomycetes</taxon>
        <taxon>Agaricomycetidae</taxon>
        <taxon>Agaricales</taxon>
        <taxon>Agaricineae</taxon>
        <taxon>Hydnangiaceae</taxon>
        <taxon>Laccaria</taxon>
    </lineage>
</organism>
<reference evidence="4" key="2">
    <citation type="submission" date="2015-01" db="EMBL/GenBank/DDBJ databases">
        <title>Evolutionary Origins and Diversification of the Mycorrhizal Mutualists.</title>
        <authorList>
            <consortium name="DOE Joint Genome Institute"/>
            <consortium name="Mycorrhizal Genomics Consortium"/>
            <person name="Kohler A."/>
            <person name="Kuo A."/>
            <person name="Nagy L.G."/>
            <person name="Floudas D."/>
            <person name="Copeland A."/>
            <person name="Barry K.W."/>
            <person name="Cichocki N."/>
            <person name="Veneault-Fourrey C."/>
            <person name="LaButti K."/>
            <person name="Lindquist E.A."/>
            <person name="Lipzen A."/>
            <person name="Lundell T."/>
            <person name="Morin E."/>
            <person name="Murat C."/>
            <person name="Riley R."/>
            <person name="Ohm R."/>
            <person name="Sun H."/>
            <person name="Tunlid A."/>
            <person name="Henrissat B."/>
            <person name="Grigoriev I.V."/>
            <person name="Hibbett D.S."/>
            <person name="Martin F."/>
        </authorList>
    </citation>
    <scope>NUCLEOTIDE SEQUENCE [LARGE SCALE GENOMIC DNA]</scope>
    <source>
        <strain evidence="4">LaAM-08-1</strain>
    </source>
</reference>
<feature type="signal peptide" evidence="2">
    <location>
        <begin position="1"/>
        <end position="19"/>
    </location>
</feature>
<feature type="compositionally biased region" description="Pro residues" evidence="1">
    <location>
        <begin position="68"/>
        <end position="96"/>
    </location>
</feature>
<feature type="chain" id="PRO_5002205443" evidence="2">
    <location>
        <begin position="20"/>
        <end position="109"/>
    </location>
</feature>
<evidence type="ECO:0000313" key="3">
    <source>
        <dbReference type="EMBL" id="KIJ94235.1"/>
    </source>
</evidence>
<keyword evidence="2" id="KW-0732">Signal</keyword>
<dbReference type="EMBL" id="KN838803">
    <property type="protein sequence ID" value="KIJ94235.1"/>
    <property type="molecule type" value="Genomic_DNA"/>
</dbReference>
<accession>A0A0C9WRU4</accession>
<sequence>MRFSSTLALIALVLGVTSMAHPLGTYPDLTERDDKYIEFEARMFDIDQLEPRRNSHENSLHDIIMGPWPSPPPLPPPPPPPQPPKRSQPQGGPPRSGPKRMRRRAIKVA</sequence>
<dbReference type="HOGENOM" id="CLU_2184401_0_0_1"/>
<evidence type="ECO:0000256" key="1">
    <source>
        <dbReference type="SAM" id="MobiDB-lite"/>
    </source>
</evidence>
<dbReference type="Proteomes" id="UP000054477">
    <property type="component" value="Unassembled WGS sequence"/>
</dbReference>
<feature type="region of interest" description="Disordered" evidence="1">
    <location>
        <begin position="48"/>
        <end position="109"/>
    </location>
</feature>
<protein>
    <submittedName>
        <fullName evidence="3">Uncharacterized protein</fullName>
    </submittedName>
</protein>
<keyword evidence="4" id="KW-1185">Reference proteome</keyword>
<feature type="compositionally biased region" description="Basic and acidic residues" evidence="1">
    <location>
        <begin position="48"/>
        <end position="60"/>
    </location>
</feature>
<proteinExistence type="predicted"/>
<evidence type="ECO:0000313" key="4">
    <source>
        <dbReference type="Proteomes" id="UP000054477"/>
    </source>
</evidence>
<gene>
    <name evidence="3" type="ORF">K443DRAFT_683931</name>
</gene>